<dbReference type="Gene3D" id="3.30.1540.10">
    <property type="entry name" value="formyl-coa transferase, domain 3"/>
    <property type="match status" value="1"/>
</dbReference>
<dbReference type="InterPro" id="IPR050483">
    <property type="entry name" value="CoA-transferase_III_domain"/>
</dbReference>
<evidence type="ECO:0000313" key="3">
    <source>
        <dbReference type="Proteomes" id="UP000297385"/>
    </source>
</evidence>
<dbReference type="RefSeq" id="WP_134465188.1">
    <property type="nucleotide sequence ID" value="NZ_JBHMFL010000064.1"/>
</dbReference>
<accession>A0A4Y8MWY9</accession>
<dbReference type="Pfam" id="PF02515">
    <property type="entry name" value="CoA_transf_3"/>
    <property type="match status" value="1"/>
</dbReference>
<proteinExistence type="predicted"/>
<dbReference type="PANTHER" id="PTHR48207:SF3">
    <property type="entry name" value="SUCCINATE--HYDROXYMETHYLGLUTARATE COA-TRANSFERASE"/>
    <property type="match status" value="1"/>
</dbReference>
<protein>
    <submittedName>
        <fullName evidence="2">CoA transferase</fullName>
    </submittedName>
</protein>
<evidence type="ECO:0000313" key="2">
    <source>
        <dbReference type="EMBL" id="TFE41911.1"/>
    </source>
</evidence>
<dbReference type="Gene3D" id="3.40.50.10540">
    <property type="entry name" value="Crotonobetainyl-coa:carnitine coa-transferase, domain 1"/>
    <property type="match status" value="1"/>
</dbReference>
<name>A0A4Y8MWY9_9BURK</name>
<dbReference type="PANTHER" id="PTHR48207">
    <property type="entry name" value="SUCCINATE--HYDROXYMETHYLGLUTARATE COA-TRANSFERASE"/>
    <property type="match status" value="1"/>
</dbReference>
<gene>
    <name evidence="2" type="ORF">E2553_35345</name>
</gene>
<keyword evidence="1 2" id="KW-0808">Transferase</keyword>
<dbReference type="InterPro" id="IPR023606">
    <property type="entry name" value="CoA-Trfase_III_dom_1_sf"/>
</dbReference>
<dbReference type="AlphaFoldDB" id="A0A4Y8MWY9"/>
<dbReference type="InterPro" id="IPR003673">
    <property type="entry name" value="CoA-Trfase_fam_III"/>
</dbReference>
<dbReference type="GO" id="GO:0008410">
    <property type="term" value="F:CoA-transferase activity"/>
    <property type="evidence" value="ECO:0007669"/>
    <property type="project" value="TreeGrafter"/>
</dbReference>
<dbReference type="EMBL" id="SNVI01000002">
    <property type="protein sequence ID" value="TFE41911.1"/>
    <property type="molecule type" value="Genomic_DNA"/>
</dbReference>
<comment type="caution">
    <text evidence="2">The sequence shown here is derived from an EMBL/GenBank/DDBJ whole genome shotgun (WGS) entry which is preliminary data.</text>
</comment>
<evidence type="ECO:0000256" key="1">
    <source>
        <dbReference type="ARBA" id="ARBA00022679"/>
    </source>
</evidence>
<reference evidence="2 3" key="1">
    <citation type="submission" date="2019-03" db="EMBL/GenBank/DDBJ databases">
        <title>Complete Genome Sequence of Paraburkholderia dipogonis ICMP 19430T, a Nitrogen-fixing Symbiont of the South African Invasive Legume Dipogon lignosus in New Zealand.</title>
        <authorList>
            <person name="De Meyer S.E."/>
        </authorList>
    </citation>
    <scope>NUCLEOTIDE SEQUENCE [LARGE SCALE GENOMIC DNA]</scope>
    <source>
        <strain evidence="2 3">ICMP 19430</strain>
    </source>
</reference>
<dbReference type="GeneID" id="97310973"/>
<dbReference type="SUPFAM" id="SSF89796">
    <property type="entry name" value="CoA-transferase family III (CaiB/BaiF)"/>
    <property type="match status" value="1"/>
</dbReference>
<organism evidence="2 3">
    <name type="scientific">Paraburkholderia dipogonis</name>
    <dbReference type="NCBI Taxonomy" id="1211383"/>
    <lineage>
        <taxon>Bacteria</taxon>
        <taxon>Pseudomonadati</taxon>
        <taxon>Pseudomonadota</taxon>
        <taxon>Betaproteobacteria</taxon>
        <taxon>Burkholderiales</taxon>
        <taxon>Burkholderiaceae</taxon>
        <taxon>Paraburkholderia</taxon>
    </lineage>
</organism>
<sequence>MNGPLSGIRVVDFSRVLAGPLCARTLLDLGAEVVKIEPPNPDLSRSAFPFNEGMSGYYAQQNAGKRNVSINLNVPGAREMVLKLCDQADVIVENFRAGTLKFFGLDYETLSERNPRLVYVSITGYGQGGPWRGRMAYAPTVQAEGGFTANSLRHFGEALVEPRTDSLSHADVYTGMQAVIAVLAALNRRSATGEGQYVDVSMAATLLAINERAHVELNGFDLGDEPAILGATDAPFFIGPEGEQFVLSMSLVGSITFPLYLQAMRRYDVADDPRFKTASLRKKHLKELHAIVQKWMLTFRTLADLDAQLDEAKIAMGRLRGLNALADSEWSEYWGATQEVSDRRGGKYRLPGRPWRFSKDPLVPIGDPAFRGEHNRAVFIDLGLSPSEIEAAVTSGALIFDPILQKNLAIPALEAKEAAASTVSSAGT</sequence>
<dbReference type="InterPro" id="IPR044855">
    <property type="entry name" value="CoA-Trfase_III_dom3_sf"/>
</dbReference>
<dbReference type="Proteomes" id="UP000297385">
    <property type="component" value="Unassembled WGS sequence"/>
</dbReference>